<proteinExistence type="predicted"/>
<protein>
    <submittedName>
        <fullName evidence="1">Uncharacterized protein</fullName>
    </submittedName>
</protein>
<accession>A0A6J5NP26</accession>
<gene>
    <name evidence="1" type="ORF">UFOVP699_232</name>
</gene>
<evidence type="ECO:0000313" key="1">
    <source>
        <dbReference type="EMBL" id="CAB4159496.1"/>
    </source>
</evidence>
<organism evidence="1">
    <name type="scientific">uncultured Caudovirales phage</name>
    <dbReference type="NCBI Taxonomy" id="2100421"/>
    <lineage>
        <taxon>Viruses</taxon>
        <taxon>Duplodnaviria</taxon>
        <taxon>Heunggongvirae</taxon>
        <taxon>Uroviricota</taxon>
        <taxon>Caudoviricetes</taxon>
        <taxon>Peduoviridae</taxon>
        <taxon>Maltschvirus</taxon>
        <taxon>Maltschvirus maltsch</taxon>
    </lineage>
</organism>
<dbReference type="EMBL" id="LR796670">
    <property type="protein sequence ID" value="CAB4159496.1"/>
    <property type="molecule type" value="Genomic_DNA"/>
</dbReference>
<sequence>MRVDDNYRRNELSLEPGGVEVKIIYKNGTERIYDKVKNVKAYTSRAMRDSTVSEVWHGENLLFSRKQESNQ</sequence>
<reference evidence="1" key="1">
    <citation type="submission" date="2020-04" db="EMBL/GenBank/DDBJ databases">
        <authorList>
            <person name="Chiriac C."/>
            <person name="Salcher M."/>
            <person name="Ghai R."/>
            <person name="Kavagutti S V."/>
        </authorList>
    </citation>
    <scope>NUCLEOTIDE SEQUENCE</scope>
</reference>
<name>A0A6J5NP26_9CAUD</name>